<dbReference type="PANTHER" id="PTHR47053:SF1">
    <property type="entry name" value="MUREIN DD-ENDOPEPTIDASE MEPH-RELATED"/>
    <property type="match status" value="1"/>
</dbReference>
<dbReference type="SUPFAM" id="SSF54001">
    <property type="entry name" value="Cysteine proteinases"/>
    <property type="match status" value="1"/>
</dbReference>
<keyword evidence="7" id="KW-1185">Reference proteome</keyword>
<comment type="similarity">
    <text evidence="1">Belongs to the peptidase C40 family.</text>
</comment>
<organism evidence="6 7">
    <name type="scientific">Heyndrickxia camelliae</name>
    <dbReference type="NCBI Taxonomy" id="1707093"/>
    <lineage>
        <taxon>Bacteria</taxon>
        <taxon>Bacillati</taxon>
        <taxon>Bacillota</taxon>
        <taxon>Bacilli</taxon>
        <taxon>Bacillales</taxon>
        <taxon>Bacillaceae</taxon>
        <taxon>Heyndrickxia</taxon>
    </lineage>
</organism>
<evidence type="ECO:0000313" key="7">
    <source>
        <dbReference type="Proteomes" id="UP000233440"/>
    </source>
</evidence>
<dbReference type="EMBL" id="PIQO01000004">
    <property type="protein sequence ID" value="PKR85526.1"/>
    <property type="molecule type" value="Genomic_DNA"/>
</dbReference>
<dbReference type="GO" id="GO:0006508">
    <property type="term" value="P:proteolysis"/>
    <property type="evidence" value="ECO:0007669"/>
    <property type="project" value="UniProtKB-KW"/>
</dbReference>
<evidence type="ECO:0000256" key="3">
    <source>
        <dbReference type="ARBA" id="ARBA00022801"/>
    </source>
</evidence>
<gene>
    <name evidence="6" type="ORF">CWO92_07365</name>
</gene>
<proteinExistence type="inferred from homology"/>
<dbReference type="AlphaFoldDB" id="A0A2N3LLP1"/>
<dbReference type="InterPro" id="IPR000064">
    <property type="entry name" value="NLP_P60_dom"/>
</dbReference>
<dbReference type="InterPro" id="IPR051202">
    <property type="entry name" value="Peptidase_C40"/>
</dbReference>
<name>A0A2N3LLP1_9BACI</name>
<keyword evidence="4" id="KW-0788">Thiol protease</keyword>
<comment type="caution">
    <text evidence="6">The sequence shown here is derived from an EMBL/GenBank/DDBJ whole genome shotgun (WGS) entry which is preliminary data.</text>
</comment>
<sequence>MMKMKAERIINTGYKFIGVPYIFNAPPFRTDMFDCSSFIQYIFMVHGIILPRNSRQQSMAGRRVSLKQIRKGDLLFFTTKDRKHKNGISKIGHVALYIGKGRMLHTYRPENRVTITEIDKKWISKFVMARRIL</sequence>
<dbReference type="Gene3D" id="3.90.1720.10">
    <property type="entry name" value="endopeptidase domain like (from Nostoc punctiforme)"/>
    <property type="match status" value="1"/>
</dbReference>
<accession>A0A2N3LLP1</accession>
<evidence type="ECO:0000256" key="1">
    <source>
        <dbReference type="ARBA" id="ARBA00007074"/>
    </source>
</evidence>
<keyword evidence="2" id="KW-0645">Protease</keyword>
<evidence type="ECO:0000313" key="6">
    <source>
        <dbReference type="EMBL" id="PKR85526.1"/>
    </source>
</evidence>
<dbReference type="PANTHER" id="PTHR47053">
    <property type="entry name" value="MUREIN DD-ENDOPEPTIDASE MEPH-RELATED"/>
    <property type="match status" value="1"/>
</dbReference>
<reference evidence="6 7" key="1">
    <citation type="submission" date="2017-11" db="EMBL/GenBank/DDBJ databases">
        <title>Bacillus camelliae sp. nov., isolated from pu'er tea.</title>
        <authorList>
            <person name="Niu L."/>
        </authorList>
    </citation>
    <scope>NUCLEOTIDE SEQUENCE [LARGE SCALE GENOMIC DNA]</scope>
    <source>
        <strain evidence="6 7">7578-1</strain>
    </source>
</reference>
<dbReference type="InterPro" id="IPR038765">
    <property type="entry name" value="Papain-like_cys_pep_sf"/>
</dbReference>
<dbReference type="PROSITE" id="PS51935">
    <property type="entry name" value="NLPC_P60"/>
    <property type="match status" value="1"/>
</dbReference>
<keyword evidence="3" id="KW-0378">Hydrolase</keyword>
<evidence type="ECO:0000259" key="5">
    <source>
        <dbReference type="PROSITE" id="PS51935"/>
    </source>
</evidence>
<feature type="domain" description="NlpC/P60" evidence="5">
    <location>
        <begin position="3"/>
        <end position="133"/>
    </location>
</feature>
<evidence type="ECO:0000256" key="4">
    <source>
        <dbReference type="ARBA" id="ARBA00022807"/>
    </source>
</evidence>
<dbReference type="GO" id="GO:0008234">
    <property type="term" value="F:cysteine-type peptidase activity"/>
    <property type="evidence" value="ECO:0007669"/>
    <property type="project" value="UniProtKB-KW"/>
</dbReference>
<dbReference type="Pfam" id="PF00877">
    <property type="entry name" value="NLPC_P60"/>
    <property type="match status" value="1"/>
</dbReference>
<evidence type="ECO:0000256" key="2">
    <source>
        <dbReference type="ARBA" id="ARBA00022670"/>
    </source>
</evidence>
<dbReference type="Proteomes" id="UP000233440">
    <property type="component" value="Unassembled WGS sequence"/>
</dbReference>
<protein>
    <submittedName>
        <fullName evidence="6">NlpC/P60 family protein</fullName>
    </submittedName>
</protein>
<dbReference type="OrthoDB" id="9813368at2"/>